<keyword evidence="3" id="KW-1015">Disulfide bond</keyword>
<dbReference type="Proteomes" id="UP000324629">
    <property type="component" value="Unassembled WGS sequence"/>
</dbReference>
<evidence type="ECO:0000313" key="9">
    <source>
        <dbReference type="Proteomes" id="UP000324629"/>
    </source>
</evidence>
<evidence type="ECO:0000256" key="2">
    <source>
        <dbReference type="ARBA" id="ARBA00022737"/>
    </source>
</evidence>
<evidence type="ECO:0000256" key="1">
    <source>
        <dbReference type="ARBA" id="ARBA00022729"/>
    </source>
</evidence>
<evidence type="ECO:0000256" key="6">
    <source>
        <dbReference type="SAM" id="SignalP"/>
    </source>
</evidence>
<dbReference type="AlphaFoldDB" id="A0A5J4NCJ2"/>
<keyword evidence="9" id="KW-1185">Reference proteome</keyword>
<keyword evidence="1 6" id="KW-0732">Signal</keyword>
<name>A0A5J4NCJ2_9TREM</name>
<comment type="caution">
    <text evidence="8">The sequence shown here is derived from an EMBL/GenBank/DDBJ whole genome shotgun (WGS) entry which is preliminary data.</text>
</comment>
<dbReference type="PANTHER" id="PTHR19331:SF465">
    <property type="entry name" value="EGG PEPTIDE SPERACT RECEPTOR"/>
    <property type="match status" value="1"/>
</dbReference>
<dbReference type="GO" id="GO:0016020">
    <property type="term" value="C:membrane"/>
    <property type="evidence" value="ECO:0007669"/>
    <property type="project" value="InterPro"/>
</dbReference>
<proteinExistence type="predicted"/>
<dbReference type="SUPFAM" id="SSF56487">
    <property type="entry name" value="SRCR-like"/>
    <property type="match status" value="1"/>
</dbReference>
<feature type="signal peptide" evidence="6">
    <location>
        <begin position="1"/>
        <end position="25"/>
    </location>
</feature>
<dbReference type="PRINTS" id="PR00258">
    <property type="entry name" value="SPERACTRCPTR"/>
</dbReference>
<evidence type="ECO:0000259" key="7">
    <source>
        <dbReference type="PROSITE" id="PS50287"/>
    </source>
</evidence>
<dbReference type="Gene3D" id="3.10.250.10">
    <property type="entry name" value="SRCR-like domain"/>
    <property type="match status" value="1"/>
</dbReference>
<keyword evidence="4" id="KW-0325">Glycoprotein</keyword>
<gene>
    <name evidence="8" type="ORF">DEA37_0000959</name>
</gene>
<feature type="chain" id="PRO_5023829886" description="SRCR domain-containing protein" evidence="6">
    <location>
        <begin position="26"/>
        <end position="249"/>
    </location>
</feature>
<evidence type="ECO:0000256" key="3">
    <source>
        <dbReference type="ARBA" id="ARBA00023157"/>
    </source>
</evidence>
<protein>
    <recommendedName>
        <fullName evidence="7">SRCR domain-containing protein</fullName>
    </recommendedName>
</protein>
<dbReference type="InterPro" id="IPR001190">
    <property type="entry name" value="SRCR"/>
</dbReference>
<feature type="domain" description="SRCR" evidence="7">
    <location>
        <begin position="83"/>
        <end position="142"/>
    </location>
</feature>
<keyword evidence="2" id="KW-0677">Repeat</keyword>
<dbReference type="InterPro" id="IPR036772">
    <property type="entry name" value="SRCR-like_dom_sf"/>
</dbReference>
<dbReference type="EMBL" id="QNGE01004125">
    <property type="protein sequence ID" value="KAA3673195.1"/>
    <property type="molecule type" value="Genomic_DNA"/>
</dbReference>
<comment type="caution">
    <text evidence="5">Lacks conserved residue(s) required for the propagation of feature annotation.</text>
</comment>
<evidence type="ECO:0000256" key="5">
    <source>
        <dbReference type="PROSITE-ProRule" id="PRU00196"/>
    </source>
</evidence>
<evidence type="ECO:0000313" key="8">
    <source>
        <dbReference type="EMBL" id="KAA3673195.1"/>
    </source>
</evidence>
<dbReference type="PROSITE" id="PS50287">
    <property type="entry name" value="SRCR_2"/>
    <property type="match status" value="1"/>
</dbReference>
<dbReference type="Pfam" id="PF00530">
    <property type="entry name" value="SRCR"/>
    <property type="match status" value="1"/>
</dbReference>
<organism evidence="8 9">
    <name type="scientific">Paragonimus westermani</name>
    <dbReference type="NCBI Taxonomy" id="34504"/>
    <lineage>
        <taxon>Eukaryota</taxon>
        <taxon>Metazoa</taxon>
        <taxon>Spiralia</taxon>
        <taxon>Lophotrochozoa</taxon>
        <taxon>Platyhelminthes</taxon>
        <taxon>Trematoda</taxon>
        <taxon>Digenea</taxon>
        <taxon>Plagiorchiida</taxon>
        <taxon>Troglotremata</taxon>
        <taxon>Troglotrematidae</taxon>
        <taxon>Paragonimus</taxon>
    </lineage>
</organism>
<dbReference type="PANTHER" id="PTHR19331">
    <property type="entry name" value="SCAVENGER RECEPTOR DOMAIN-CONTAINING"/>
    <property type="match status" value="1"/>
</dbReference>
<sequence length="249" mass="28630">MHTMFIRHLTWVLWLWFIFFDVIYSDKPDLNWWAEFSNLDSPTVLAATSLSGKHGDPTLSLKIGSGLKRQVNEMKKVGYAPSLMLIDGVTKHEGTVLINRDGRWGTICDDHWTLKEANVVCRMLGFPHALQATTRDYFFSSGDSESCNRLVAYWDLCVGHPSIFQVTSSTAFALLPIENAVSLEKTAYFIRQTGDRPPRTPEEQCCVSTIMLNFSRLASICERYSHEIDVVYRQFLLRQQLDKRRWKLA</sequence>
<accession>A0A5J4NCJ2</accession>
<reference evidence="8 9" key="1">
    <citation type="journal article" date="2019" name="Gigascience">
        <title>Whole-genome sequence of the oriental lung fluke Paragonimus westermani.</title>
        <authorList>
            <person name="Oey H."/>
            <person name="Zakrzewski M."/>
            <person name="Narain K."/>
            <person name="Devi K.R."/>
            <person name="Agatsuma T."/>
            <person name="Nawaratna S."/>
            <person name="Gobert G.N."/>
            <person name="Jones M.K."/>
            <person name="Ragan M.A."/>
            <person name="McManus D.P."/>
            <person name="Krause L."/>
        </authorList>
    </citation>
    <scope>NUCLEOTIDE SEQUENCE [LARGE SCALE GENOMIC DNA]</scope>
    <source>
        <strain evidence="8 9">IND2009</strain>
    </source>
</reference>
<evidence type="ECO:0000256" key="4">
    <source>
        <dbReference type="ARBA" id="ARBA00023180"/>
    </source>
</evidence>
<dbReference type="SMART" id="SM00202">
    <property type="entry name" value="SR"/>
    <property type="match status" value="1"/>
</dbReference>